<dbReference type="AlphaFoldDB" id="A0A3L7E1L3"/>
<name>A0A3L7E1L3_9GAMM</name>
<evidence type="ECO:0000256" key="1">
    <source>
        <dbReference type="ARBA" id="ARBA00008007"/>
    </source>
</evidence>
<dbReference type="InterPro" id="IPR000836">
    <property type="entry name" value="PRTase_dom"/>
</dbReference>
<reference evidence="3 4" key="1">
    <citation type="submission" date="2018-07" db="EMBL/GenBank/DDBJ databases">
        <title>Halioglobus sp. genome submission.</title>
        <authorList>
            <person name="Ye M.-Q."/>
            <person name="Du Z.-J."/>
        </authorList>
    </citation>
    <scope>NUCLEOTIDE SEQUENCE [LARGE SCALE GENOMIC DNA]</scope>
    <source>
        <strain evidence="3 4">U0301</strain>
    </source>
</reference>
<dbReference type="CDD" id="cd06223">
    <property type="entry name" value="PRTases_typeI"/>
    <property type="match status" value="1"/>
</dbReference>
<dbReference type="Proteomes" id="UP000265509">
    <property type="component" value="Unassembled WGS sequence"/>
</dbReference>
<evidence type="ECO:0000313" key="4">
    <source>
        <dbReference type="Proteomes" id="UP000265509"/>
    </source>
</evidence>
<sequence>MGAVVNSLVQRLADALFPNSCCLCQWRCPGRLPLCAPCRAELAGNRCCCRRCALPLSGDGLLCGQCLQQPPAFDRVVAPWLYSEYLAFILRRWKFHHDLALTPLLADLWLDGASDVLPPDVLLPVPLHWYRQWRRGYNQAELLARELAQAMPGLGVDTGLLQRSRATAAQSGMSARQRAHNLRGAFTVSGGCDSLHVALVDDVLTTGATAGEAASALRRAGAARVDIWCLARTPPPN</sequence>
<dbReference type="PANTHER" id="PTHR47505:SF1">
    <property type="entry name" value="DNA UTILIZATION PROTEIN YHGH"/>
    <property type="match status" value="1"/>
</dbReference>
<dbReference type="EMBL" id="QRAN01000008">
    <property type="protein sequence ID" value="RLQ22171.1"/>
    <property type="molecule type" value="Genomic_DNA"/>
</dbReference>
<dbReference type="SUPFAM" id="SSF53271">
    <property type="entry name" value="PRTase-like"/>
    <property type="match status" value="1"/>
</dbReference>
<dbReference type="Pfam" id="PF00156">
    <property type="entry name" value="Pribosyltran"/>
    <property type="match status" value="1"/>
</dbReference>
<accession>A0A3L7E1L3</accession>
<organism evidence="3 4">
    <name type="scientific">Seongchinamella sediminis</name>
    <dbReference type="NCBI Taxonomy" id="2283635"/>
    <lineage>
        <taxon>Bacteria</taxon>
        <taxon>Pseudomonadati</taxon>
        <taxon>Pseudomonadota</taxon>
        <taxon>Gammaproteobacteria</taxon>
        <taxon>Cellvibrionales</taxon>
        <taxon>Halieaceae</taxon>
        <taxon>Seongchinamella</taxon>
    </lineage>
</organism>
<proteinExistence type="inferred from homology"/>
<dbReference type="Gene3D" id="3.40.50.2020">
    <property type="match status" value="1"/>
</dbReference>
<keyword evidence="4" id="KW-1185">Reference proteome</keyword>
<gene>
    <name evidence="3" type="ORF">DWB85_09570</name>
</gene>
<comment type="similarity">
    <text evidence="1">Belongs to the ComF/GntX family.</text>
</comment>
<dbReference type="InterPro" id="IPR029057">
    <property type="entry name" value="PRTase-like"/>
</dbReference>
<evidence type="ECO:0000259" key="2">
    <source>
        <dbReference type="Pfam" id="PF00156"/>
    </source>
</evidence>
<dbReference type="InterPro" id="IPR051910">
    <property type="entry name" value="ComF/GntX_DNA_util-trans"/>
</dbReference>
<dbReference type="OrthoDB" id="9793412at2"/>
<comment type="caution">
    <text evidence="3">The sequence shown here is derived from an EMBL/GenBank/DDBJ whole genome shotgun (WGS) entry which is preliminary data.</text>
</comment>
<feature type="domain" description="Phosphoribosyltransferase" evidence="2">
    <location>
        <begin position="141"/>
        <end position="232"/>
    </location>
</feature>
<protein>
    <submittedName>
        <fullName evidence="3">ComF family protein</fullName>
    </submittedName>
</protein>
<dbReference type="PANTHER" id="PTHR47505">
    <property type="entry name" value="DNA UTILIZATION PROTEIN YHGH"/>
    <property type="match status" value="1"/>
</dbReference>
<evidence type="ECO:0000313" key="3">
    <source>
        <dbReference type="EMBL" id="RLQ22171.1"/>
    </source>
</evidence>